<dbReference type="GO" id="GO:0005615">
    <property type="term" value="C:extracellular space"/>
    <property type="evidence" value="ECO:0007669"/>
    <property type="project" value="TreeGrafter"/>
</dbReference>
<dbReference type="OrthoDB" id="547291at2759"/>
<dbReference type="PANTHER" id="PTHR45817:SF4">
    <property type="entry name" value="LYSYL OXIDASE-LIKE-RELATED"/>
    <property type="match status" value="1"/>
</dbReference>
<evidence type="ECO:0000256" key="10">
    <source>
        <dbReference type="ARBA" id="ARBA00023002"/>
    </source>
</evidence>
<dbReference type="InterPro" id="IPR019828">
    <property type="entry name" value="Lysyl_oxidase_CS"/>
</dbReference>
<gene>
    <name evidence="20" type="primary">Loxl3</name>
    <name evidence="20" type="ORF">GWK47_041017</name>
</gene>
<feature type="chain" id="PRO_5035214932" description="protein-lysine 6-oxidase" evidence="18">
    <location>
        <begin position="27"/>
        <end position="534"/>
    </location>
</feature>
<dbReference type="PRINTS" id="PR00074">
    <property type="entry name" value="LYSYLOXIDASE"/>
</dbReference>
<dbReference type="PROSITE" id="PS00420">
    <property type="entry name" value="SRCR_1"/>
    <property type="match status" value="1"/>
</dbReference>
<name>A0A8J5CZN0_CHIOP</name>
<evidence type="ECO:0000256" key="2">
    <source>
        <dbReference type="ARBA" id="ARBA00004239"/>
    </source>
</evidence>
<dbReference type="GO" id="GO:0005507">
    <property type="term" value="F:copper ion binding"/>
    <property type="evidence" value="ECO:0007669"/>
    <property type="project" value="InterPro"/>
</dbReference>
<feature type="signal peptide" evidence="18">
    <location>
        <begin position="1"/>
        <end position="26"/>
    </location>
</feature>
<accession>A0A8J5CZN0</accession>
<feature type="disulfide bond" evidence="17">
    <location>
        <begin position="149"/>
        <end position="159"/>
    </location>
</feature>
<keyword evidence="14" id="KW-0325">Glycoprotein</keyword>
<evidence type="ECO:0000256" key="8">
    <source>
        <dbReference type="ARBA" id="ARBA00022737"/>
    </source>
</evidence>
<feature type="disulfide bond" evidence="17">
    <location>
        <begin position="118"/>
        <end position="179"/>
    </location>
</feature>
<dbReference type="SUPFAM" id="SSF56487">
    <property type="entry name" value="SRCR-like"/>
    <property type="match status" value="2"/>
</dbReference>
<dbReference type="PANTHER" id="PTHR45817">
    <property type="entry name" value="LYSYL OXIDASE-LIKE-RELATED"/>
    <property type="match status" value="1"/>
</dbReference>
<comment type="similarity">
    <text evidence="3">Belongs to the lysyl oxidase family.</text>
</comment>
<dbReference type="GO" id="GO:0016020">
    <property type="term" value="C:membrane"/>
    <property type="evidence" value="ECO:0007669"/>
    <property type="project" value="InterPro"/>
</dbReference>
<comment type="subcellular location">
    <subcellularLocation>
        <location evidence="2">Secreted</location>
        <location evidence="2">Extracellular space</location>
    </subcellularLocation>
</comment>
<keyword evidence="9" id="KW-0801">TPQ</keyword>
<evidence type="ECO:0000256" key="11">
    <source>
        <dbReference type="ARBA" id="ARBA00023008"/>
    </source>
</evidence>
<evidence type="ECO:0000256" key="14">
    <source>
        <dbReference type="ARBA" id="ARBA00023180"/>
    </source>
</evidence>
<dbReference type="EC" id="1.4.3.13" evidence="15"/>
<evidence type="ECO:0000313" key="21">
    <source>
        <dbReference type="Proteomes" id="UP000770661"/>
    </source>
</evidence>
<feature type="domain" description="SRCR" evidence="19">
    <location>
        <begin position="80"/>
        <end position="180"/>
    </location>
</feature>
<evidence type="ECO:0000256" key="9">
    <source>
        <dbReference type="ARBA" id="ARBA00022772"/>
    </source>
</evidence>
<evidence type="ECO:0000256" key="12">
    <source>
        <dbReference type="ARBA" id="ARBA00023157"/>
    </source>
</evidence>
<dbReference type="SMART" id="SM00202">
    <property type="entry name" value="SR"/>
    <property type="match status" value="2"/>
</dbReference>
<dbReference type="InterPro" id="IPR050912">
    <property type="entry name" value="LOX-like_protein"/>
</dbReference>
<evidence type="ECO:0000256" key="6">
    <source>
        <dbReference type="ARBA" id="ARBA00022723"/>
    </source>
</evidence>
<evidence type="ECO:0000256" key="3">
    <source>
        <dbReference type="ARBA" id="ARBA00007492"/>
    </source>
</evidence>
<evidence type="ECO:0000256" key="1">
    <source>
        <dbReference type="ARBA" id="ARBA00001935"/>
    </source>
</evidence>
<dbReference type="PRINTS" id="PR00258">
    <property type="entry name" value="SPERACTRCPTR"/>
</dbReference>
<feature type="domain" description="SRCR" evidence="19">
    <location>
        <begin position="216"/>
        <end position="322"/>
    </location>
</feature>
<sequence length="534" mass="59864">MSPLRMLTVLLVLMVVVTLLTEEVEGVRRRRRRRRPRGKRVRVAGERGGRRIRHAASGKRAEFVRRQLRKARRRNQEGSLRLKDGRAEWEGNVQIFHESGWGNICDDEWDAREGDLVCKALGFPGLERVTHSGVYGHARERYWMDNMYCMGTERNLTQCKFDGWGIHDCEKDEAAGVVCKSHFTTTTQSPTLPPRDQPIITNKTVLTHAIEGKVKVRLLGGRMDTEGRVEVQLEGSEAWGLLCGDGWSMLEGMVACRQLGLGYAQGVVSTGFFGGNQSDIVISGIKCTGNEGRLEQCLHDAVGEVFCPDPNADGNIAGVTCINKMADLVPDHMELARSARLEDKQLFFLQCAMEENCLATSTAEVEKSGYGWHLDTRRLLRFTARILNQGDAPFRPFLPKQYWEWHACHMHYHSMETFAHYDIIDAEGNRVAEGHKASFCLEDNNCLPGVEPVYKCANFGDQGISPGCTDTYAYNIDCQWVDITDLKQGTYTLKVAVNPEFKVAEMSFDNNAAVCELIYGPSSAWVGNCSLGRP</sequence>
<feature type="disulfide bond" evidence="17">
    <location>
        <begin position="287"/>
        <end position="297"/>
    </location>
</feature>
<keyword evidence="10" id="KW-0560">Oxidoreductase</keyword>
<dbReference type="Pfam" id="PF01186">
    <property type="entry name" value="Lysyl_oxidase"/>
    <property type="match status" value="1"/>
</dbReference>
<keyword evidence="4" id="KW-0886">LTQ</keyword>
<dbReference type="FunFam" id="3.10.250.10:FF:000008">
    <property type="entry name" value="Lysyl oxidase homolog 2"/>
    <property type="match status" value="1"/>
</dbReference>
<reference evidence="20" key="1">
    <citation type="submission" date="2020-07" db="EMBL/GenBank/DDBJ databases">
        <title>The High-quality genome of the commercially important snow crab, Chionoecetes opilio.</title>
        <authorList>
            <person name="Jeong J.-H."/>
            <person name="Ryu S."/>
        </authorList>
    </citation>
    <scope>NUCLEOTIDE SEQUENCE</scope>
    <source>
        <strain evidence="20">MADBK_172401_WGS</strain>
        <tissue evidence="20">Digestive gland</tissue>
    </source>
</reference>
<evidence type="ECO:0000313" key="20">
    <source>
        <dbReference type="EMBL" id="KAG0724232.1"/>
    </source>
</evidence>
<keyword evidence="7 18" id="KW-0732">Signal</keyword>
<dbReference type="FunFam" id="3.10.250.10:FF:000007">
    <property type="entry name" value="Soluble scavenger receptor cysteine-rich domain-containing protein SSC5D"/>
    <property type="match status" value="1"/>
</dbReference>
<evidence type="ECO:0000259" key="19">
    <source>
        <dbReference type="PROSITE" id="PS50287"/>
    </source>
</evidence>
<keyword evidence="21" id="KW-1185">Reference proteome</keyword>
<feature type="disulfide bond" evidence="17">
    <location>
        <begin position="105"/>
        <end position="169"/>
    </location>
</feature>
<comment type="caution">
    <text evidence="17">Lacks conserved residue(s) required for the propagation of feature annotation.</text>
</comment>
<dbReference type="GO" id="GO:0004720">
    <property type="term" value="F:protein-lysine 6-oxidase activity"/>
    <property type="evidence" value="ECO:0007669"/>
    <property type="project" value="UniProtKB-EC"/>
</dbReference>
<dbReference type="Gene3D" id="3.10.250.10">
    <property type="entry name" value="SRCR-like domain"/>
    <property type="match status" value="2"/>
</dbReference>
<comment type="catalytic activity">
    <reaction evidence="16">
        <text>L-lysyl-[protein] + O2 + H2O = (S)-2-amino-6-oxohexanoyl-[protein] + H2O2 + NH4(+)</text>
        <dbReference type="Rhea" id="RHEA:24544"/>
        <dbReference type="Rhea" id="RHEA-COMP:9752"/>
        <dbReference type="Rhea" id="RHEA-COMP:12448"/>
        <dbReference type="ChEBI" id="CHEBI:15377"/>
        <dbReference type="ChEBI" id="CHEBI:15379"/>
        <dbReference type="ChEBI" id="CHEBI:16240"/>
        <dbReference type="ChEBI" id="CHEBI:28938"/>
        <dbReference type="ChEBI" id="CHEBI:29969"/>
        <dbReference type="ChEBI" id="CHEBI:131803"/>
        <dbReference type="EC" id="1.4.3.13"/>
    </reaction>
</comment>
<evidence type="ECO:0000256" key="17">
    <source>
        <dbReference type="PROSITE-ProRule" id="PRU00196"/>
    </source>
</evidence>
<dbReference type="AlphaFoldDB" id="A0A8J5CZN0"/>
<organism evidence="20 21">
    <name type="scientific">Chionoecetes opilio</name>
    <name type="common">Atlantic snow crab</name>
    <name type="synonym">Cancer opilio</name>
    <dbReference type="NCBI Taxonomy" id="41210"/>
    <lineage>
        <taxon>Eukaryota</taxon>
        <taxon>Metazoa</taxon>
        <taxon>Ecdysozoa</taxon>
        <taxon>Arthropoda</taxon>
        <taxon>Crustacea</taxon>
        <taxon>Multicrustacea</taxon>
        <taxon>Malacostraca</taxon>
        <taxon>Eumalacostraca</taxon>
        <taxon>Eucarida</taxon>
        <taxon>Decapoda</taxon>
        <taxon>Pleocyemata</taxon>
        <taxon>Brachyura</taxon>
        <taxon>Eubrachyura</taxon>
        <taxon>Majoidea</taxon>
        <taxon>Majidae</taxon>
        <taxon>Chionoecetes</taxon>
    </lineage>
</organism>
<dbReference type="InterPro" id="IPR001190">
    <property type="entry name" value="SRCR"/>
</dbReference>
<comment type="caution">
    <text evidence="20">The sequence shown here is derived from an EMBL/GenBank/DDBJ whole genome shotgun (WGS) entry which is preliminary data.</text>
</comment>
<protein>
    <recommendedName>
        <fullName evidence="15">protein-lysine 6-oxidase</fullName>
        <ecNumber evidence="15">1.4.3.13</ecNumber>
    </recommendedName>
</protein>
<dbReference type="Proteomes" id="UP000770661">
    <property type="component" value="Unassembled WGS sequence"/>
</dbReference>
<keyword evidence="12 17" id="KW-1015">Disulfide bond</keyword>
<comment type="cofactor">
    <cofactor evidence="1">
        <name>Cu cation</name>
        <dbReference type="ChEBI" id="CHEBI:23378"/>
    </cofactor>
</comment>
<evidence type="ECO:0000256" key="16">
    <source>
        <dbReference type="ARBA" id="ARBA00047861"/>
    </source>
</evidence>
<evidence type="ECO:0000256" key="7">
    <source>
        <dbReference type="ARBA" id="ARBA00022729"/>
    </source>
</evidence>
<keyword evidence="13" id="KW-0675">Receptor</keyword>
<dbReference type="Pfam" id="PF00530">
    <property type="entry name" value="SRCR"/>
    <property type="match status" value="2"/>
</dbReference>
<dbReference type="EMBL" id="JACEEZ010007182">
    <property type="protein sequence ID" value="KAG0724232.1"/>
    <property type="molecule type" value="Genomic_DNA"/>
</dbReference>
<keyword evidence="5" id="KW-0964">Secreted</keyword>
<keyword evidence="11" id="KW-0186">Copper</keyword>
<evidence type="ECO:0000256" key="18">
    <source>
        <dbReference type="SAM" id="SignalP"/>
    </source>
</evidence>
<evidence type="ECO:0000256" key="5">
    <source>
        <dbReference type="ARBA" id="ARBA00022525"/>
    </source>
</evidence>
<evidence type="ECO:0000256" key="4">
    <source>
        <dbReference type="ARBA" id="ARBA00022477"/>
    </source>
</evidence>
<keyword evidence="6" id="KW-0479">Metal-binding</keyword>
<evidence type="ECO:0000256" key="13">
    <source>
        <dbReference type="ARBA" id="ARBA00023170"/>
    </source>
</evidence>
<dbReference type="PROSITE" id="PS50287">
    <property type="entry name" value="SRCR_2"/>
    <property type="match status" value="2"/>
</dbReference>
<dbReference type="InterPro" id="IPR001695">
    <property type="entry name" value="Lysyl_oxidase"/>
</dbReference>
<proteinExistence type="inferred from homology"/>
<dbReference type="InterPro" id="IPR036772">
    <property type="entry name" value="SRCR-like_dom_sf"/>
</dbReference>
<dbReference type="PROSITE" id="PS00926">
    <property type="entry name" value="LYSYL_OXIDASE"/>
    <property type="match status" value="1"/>
</dbReference>
<evidence type="ECO:0000256" key="15">
    <source>
        <dbReference type="ARBA" id="ARBA00038869"/>
    </source>
</evidence>
<feature type="disulfide bond" evidence="17">
    <location>
        <begin position="243"/>
        <end position="307"/>
    </location>
</feature>
<keyword evidence="8" id="KW-0677">Repeat</keyword>